<dbReference type="Proteomes" id="UP000295391">
    <property type="component" value="Unassembled WGS sequence"/>
</dbReference>
<evidence type="ECO:0000313" key="2">
    <source>
        <dbReference type="EMBL" id="TDQ66819.1"/>
    </source>
</evidence>
<accession>A0A4R6VS21</accession>
<dbReference type="EMBL" id="SNYR01000001">
    <property type="protein sequence ID" value="TDQ66819.1"/>
    <property type="molecule type" value="Genomic_DNA"/>
</dbReference>
<proteinExistence type="predicted"/>
<feature type="region of interest" description="Disordered" evidence="1">
    <location>
        <begin position="65"/>
        <end position="89"/>
    </location>
</feature>
<comment type="caution">
    <text evidence="2">The sequence shown here is derived from an EMBL/GenBank/DDBJ whole genome shotgun (WGS) entry which is preliminary data.</text>
</comment>
<organism evidence="2 3">
    <name type="scientific">Maritalea mobilis</name>
    <dbReference type="NCBI Taxonomy" id="483324"/>
    <lineage>
        <taxon>Bacteria</taxon>
        <taxon>Pseudomonadati</taxon>
        <taxon>Pseudomonadota</taxon>
        <taxon>Alphaproteobacteria</taxon>
        <taxon>Hyphomicrobiales</taxon>
        <taxon>Devosiaceae</taxon>
        <taxon>Maritalea</taxon>
    </lineage>
</organism>
<dbReference type="Pfam" id="PF10116">
    <property type="entry name" value="Host_attach"/>
    <property type="match status" value="1"/>
</dbReference>
<dbReference type="AlphaFoldDB" id="A0A4R6VS21"/>
<dbReference type="InterPro" id="IPR019291">
    <property type="entry name" value="Host_attachment_protein"/>
</dbReference>
<evidence type="ECO:0000313" key="3">
    <source>
        <dbReference type="Proteomes" id="UP000295391"/>
    </source>
</evidence>
<name>A0A4R6VS21_9HYPH</name>
<reference evidence="2 3" key="1">
    <citation type="submission" date="2019-03" db="EMBL/GenBank/DDBJ databases">
        <title>Genomic Encyclopedia of Type Strains, Phase III (KMG-III): the genomes of soil and plant-associated and newly described type strains.</title>
        <authorList>
            <person name="Whitman W."/>
        </authorList>
    </citation>
    <scope>NUCLEOTIDE SEQUENCE [LARGE SCALE GENOMIC DNA]</scope>
    <source>
        <strain evidence="2 3">CGMCC 1.7002</strain>
    </source>
</reference>
<protein>
    <submittedName>
        <fullName evidence="2">Protein required for attachment to host cells</fullName>
    </submittedName>
</protein>
<sequence length="165" mass="18559">MRSTLRTLTLKGKGKRMKPTITWLLVANGTEAKIFENTGPNKGLTALSDHGKQREALKTSDIVANDRGRTFSSAGDGRSAMEQQTDPDDVEHQRFSKEVAEHLNKAAQEKKFDRLIIAAPPQSLGEMRQHFNKHLQEKLEDDVPKDLTNIPTADLPDYFKNMVVF</sequence>
<evidence type="ECO:0000256" key="1">
    <source>
        <dbReference type="SAM" id="MobiDB-lite"/>
    </source>
</evidence>
<gene>
    <name evidence="2" type="ORF">ATL17_0824</name>
</gene>
<keyword evidence="3" id="KW-1185">Reference proteome</keyword>